<proteinExistence type="predicted"/>
<dbReference type="PANTHER" id="PTHR14226">
    <property type="entry name" value="NEUROPATHY TARGET ESTERASE/SWISS CHEESE D.MELANOGASTER"/>
    <property type="match status" value="1"/>
</dbReference>
<dbReference type="InterPro" id="IPR002641">
    <property type="entry name" value="PNPLA_dom"/>
</dbReference>
<dbReference type="InterPro" id="IPR021771">
    <property type="entry name" value="Triacylglycerol_lipase_N"/>
</dbReference>
<keyword evidence="7" id="KW-1185">Reference proteome</keyword>
<evidence type="ECO:0000256" key="4">
    <source>
        <dbReference type="PROSITE-ProRule" id="PRU01161"/>
    </source>
</evidence>
<dbReference type="GO" id="GO:0016042">
    <property type="term" value="P:lipid catabolic process"/>
    <property type="evidence" value="ECO:0007669"/>
    <property type="project" value="UniProtKB-KW"/>
</dbReference>
<reference evidence="6 7" key="1">
    <citation type="submission" date="2016-07" db="EMBL/GenBank/DDBJ databases">
        <title>Pervasive Adenine N6-methylation of Active Genes in Fungi.</title>
        <authorList>
            <consortium name="DOE Joint Genome Institute"/>
            <person name="Mondo S.J."/>
            <person name="Dannebaum R.O."/>
            <person name="Kuo R.C."/>
            <person name="Labutti K."/>
            <person name="Haridas S."/>
            <person name="Kuo A."/>
            <person name="Salamov A."/>
            <person name="Ahrendt S.R."/>
            <person name="Lipzen A."/>
            <person name="Sullivan W."/>
            <person name="Andreopoulos W.B."/>
            <person name="Clum A."/>
            <person name="Lindquist E."/>
            <person name="Daum C."/>
            <person name="Ramamoorthy G.K."/>
            <person name="Gryganskyi A."/>
            <person name="Culley D."/>
            <person name="Magnuson J.K."/>
            <person name="James T.Y."/>
            <person name="O'Malley M.A."/>
            <person name="Stajich J.E."/>
            <person name="Spatafora J.W."/>
            <person name="Visel A."/>
            <person name="Grigoriev I.V."/>
        </authorList>
    </citation>
    <scope>NUCLEOTIDE SEQUENCE [LARGE SCALE GENOMIC DNA]</scope>
    <source>
        <strain evidence="6 7">PL171</strain>
    </source>
</reference>
<dbReference type="InterPro" id="IPR050301">
    <property type="entry name" value="NTE"/>
</dbReference>
<dbReference type="PROSITE" id="PS51635">
    <property type="entry name" value="PNPLA"/>
    <property type="match status" value="1"/>
</dbReference>
<dbReference type="Gene3D" id="3.40.1090.10">
    <property type="entry name" value="Cytosolic phospholipase A2 catalytic domain"/>
    <property type="match status" value="1"/>
</dbReference>
<name>A0A1Y2HZV6_9FUNG</name>
<dbReference type="AlphaFoldDB" id="A0A1Y2HZV6"/>
<organism evidence="6 7">
    <name type="scientific">Catenaria anguillulae PL171</name>
    <dbReference type="NCBI Taxonomy" id="765915"/>
    <lineage>
        <taxon>Eukaryota</taxon>
        <taxon>Fungi</taxon>
        <taxon>Fungi incertae sedis</taxon>
        <taxon>Blastocladiomycota</taxon>
        <taxon>Blastocladiomycetes</taxon>
        <taxon>Blastocladiales</taxon>
        <taxon>Catenariaceae</taxon>
        <taxon>Catenaria</taxon>
    </lineage>
</organism>
<evidence type="ECO:0000313" key="6">
    <source>
        <dbReference type="EMBL" id="ORZ40019.1"/>
    </source>
</evidence>
<comment type="caution">
    <text evidence="4">Lacks conserved residue(s) required for the propagation of feature annotation.</text>
</comment>
<dbReference type="OrthoDB" id="10049244at2759"/>
<evidence type="ECO:0000256" key="2">
    <source>
        <dbReference type="ARBA" id="ARBA00022963"/>
    </source>
</evidence>
<dbReference type="Pfam" id="PF11815">
    <property type="entry name" value="DUF3336"/>
    <property type="match status" value="1"/>
</dbReference>
<dbReference type="Proteomes" id="UP000193411">
    <property type="component" value="Unassembled WGS sequence"/>
</dbReference>
<dbReference type="SUPFAM" id="SSF52151">
    <property type="entry name" value="FabD/lysophospholipase-like"/>
    <property type="match status" value="1"/>
</dbReference>
<sequence>DKLRHQLSLCNTYPQWRTVAQQLDRALGNDNWKADPESSEYDHRLIHNRLSKLRNDRLAGDVISSMYSLRSGLLRNLGGISDPRLYCTSYVGTKRLIQEYTREVVDSLNYIATTDHPDLSFQARLDFFHETKQSFGCSALILEGGATFGLYHIGVVKALHEQQLLPRVISGSAVGALIAALVCIHSDDELQHVLRHGGINLSAFEQVGQRGTFRRKLTRWLKYGHALDVKVLEDCVRSNVGDVTFEEAFHKTRRILNITVSSARPNEVPKVLNYLTAPNVLIWSAACASTAATYPLYSQVHLLAKDDKGIITKWSPADITWTQHNAPSSSFSRRSAASELFNVNHLIVSQAGALAAPMVLRGWRERHSFLARVASAILMEVRHRTAQAAYVGLVPSLVARWIAPETITGDVTITPELTLEDYRSLFSNPTNADMDYWMAKGERSTWPLMSLIKNRCIVEFALDRNYQNLRTE</sequence>
<evidence type="ECO:0000256" key="1">
    <source>
        <dbReference type="ARBA" id="ARBA00022801"/>
    </source>
</evidence>
<dbReference type="STRING" id="765915.A0A1Y2HZV6"/>
<dbReference type="Pfam" id="PF01734">
    <property type="entry name" value="Patatin"/>
    <property type="match status" value="1"/>
</dbReference>
<feature type="non-terminal residue" evidence="6">
    <location>
        <position position="1"/>
    </location>
</feature>
<dbReference type="PANTHER" id="PTHR14226:SF44">
    <property type="entry name" value="TRIACYLGLYCEROL LIPASE 3"/>
    <property type="match status" value="1"/>
</dbReference>
<dbReference type="InterPro" id="IPR016035">
    <property type="entry name" value="Acyl_Trfase/lysoPLipase"/>
</dbReference>
<keyword evidence="2" id="KW-0442">Lipid degradation</keyword>
<keyword evidence="3" id="KW-0443">Lipid metabolism</keyword>
<keyword evidence="1" id="KW-0378">Hydrolase</keyword>
<evidence type="ECO:0000259" key="5">
    <source>
        <dbReference type="PROSITE" id="PS51635"/>
    </source>
</evidence>
<dbReference type="EMBL" id="MCFL01000004">
    <property type="protein sequence ID" value="ORZ40019.1"/>
    <property type="molecule type" value="Genomic_DNA"/>
</dbReference>
<dbReference type="GO" id="GO:0004806">
    <property type="term" value="F:triacylglycerol lipase activity"/>
    <property type="evidence" value="ECO:0007669"/>
    <property type="project" value="InterPro"/>
</dbReference>
<evidence type="ECO:0000313" key="7">
    <source>
        <dbReference type="Proteomes" id="UP000193411"/>
    </source>
</evidence>
<comment type="caution">
    <text evidence="6">The sequence shown here is derived from an EMBL/GenBank/DDBJ whole genome shotgun (WGS) entry which is preliminary data.</text>
</comment>
<protein>
    <recommendedName>
        <fullName evidence="5">PNPLA domain-containing protein</fullName>
    </recommendedName>
</protein>
<feature type="non-terminal residue" evidence="6">
    <location>
        <position position="472"/>
    </location>
</feature>
<dbReference type="GO" id="GO:0006641">
    <property type="term" value="P:triglyceride metabolic process"/>
    <property type="evidence" value="ECO:0007669"/>
    <property type="project" value="UniProtKB-ARBA"/>
</dbReference>
<gene>
    <name evidence="6" type="ORF">BCR44DRAFT_115525</name>
</gene>
<feature type="domain" description="PNPLA" evidence="5">
    <location>
        <begin position="140"/>
        <end position="332"/>
    </location>
</feature>
<accession>A0A1Y2HZV6</accession>
<evidence type="ECO:0000256" key="3">
    <source>
        <dbReference type="ARBA" id="ARBA00023098"/>
    </source>
</evidence>